<dbReference type="AlphaFoldDB" id="A0A432ZK59"/>
<dbReference type="Pfam" id="PF02518">
    <property type="entry name" value="HATPase_c"/>
    <property type="match status" value="1"/>
</dbReference>
<dbReference type="InterPro" id="IPR000014">
    <property type="entry name" value="PAS"/>
</dbReference>
<dbReference type="Pfam" id="PF12860">
    <property type="entry name" value="PAS_7"/>
    <property type="match status" value="1"/>
</dbReference>
<evidence type="ECO:0000256" key="9">
    <source>
        <dbReference type="ARBA" id="ARBA00022989"/>
    </source>
</evidence>
<proteinExistence type="inferred from homology"/>
<evidence type="ECO:0000256" key="4">
    <source>
        <dbReference type="ARBA" id="ARBA00012438"/>
    </source>
</evidence>
<keyword evidence="5 11" id="KW-0597">Phosphoprotein</keyword>
<dbReference type="OrthoDB" id="9764438at2"/>
<reference evidence="16 17" key="1">
    <citation type="journal article" date="2011" name="Front. Microbiol.">
        <title>Genomic signatures of strain selection and enhancement in Bacillus atrophaeus var. globigii, a historical biowarfare simulant.</title>
        <authorList>
            <person name="Gibbons H.S."/>
            <person name="Broomall S.M."/>
            <person name="McNew L.A."/>
            <person name="Daligault H."/>
            <person name="Chapman C."/>
            <person name="Bruce D."/>
            <person name="Karavis M."/>
            <person name="Krepps M."/>
            <person name="McGregor P.A."/>
            <person name="Hong C."/>
            <person name="Park K.H."/>
            <person name="Akmal A."/>
            <person name="Feldman A."/>
            <person name="Lin J.S."/>
            <person name="Chang W.E."/>
            <person name="Higgs B.W."/>
            <person name="Demirev P."/>
            <person name="Lindquist J."/>
            <person name="Liem A."/>
            <person name="Fochler E."/>
            <person name="Read T.D."/>
            <person name="Tapia R."/>
            <person name="Johnson S."/>
            <person name="Bishop-Lilly K.A."/>
            <person name="Detter C."/>
            <person name="Han C."/>
            <person name="Sozhamannan S."/>
            <person name="Rosenzweig C.N."/>
            <person name="Skowronski E.W."/>
        </authorList>
    </citation>
    <scope>NUCLEOTIDE SEQUENCE [LARGE SCALE GENOMIC DNA]</scope>
    <source>
        <strain evidence="16 17">PIT1</strain>
    </source>
</reference>
<dbReference type="InterPro" id="IPR038377">
    <property type="entry name" value="Na/Glc_symporter_sf"/>
</dbReference>
<feature type="transmembrane region" description="Helical" evidence="13">
    <location>
        <begin position="280"/>
        <end position="303"/>
    </location>
</feature>
<evidence type="ECO:0000256" key="2">
    <source>
        <dbReference type="ARBA" id="ARBA00004141"/>
    </source>
</evidence>
<feature type="transmembrane region" description="Helical" evidence="13">
    <location>
        <begin position="323"/>
        <end position="356"/>
    </location>
</feature>
<dbReference type="CDD" id="cd00156">
    <property type="entry name" value="REC"/>
    <property type="match status" value="1"/>
</dbReference>
<keyword evidence="6" id="KW-0808">Transferase</keyword>
<dbReference type="InterPro" id="IPR011006">
    <property type="entry name" value="CheY-like_superfamily"/>
</dbReference>
<dbReference type="SUPFAM" id="SSF47384">
    <property type="entry name" value="Homodimeric domain of signal transducing histidine kinase"/>
    <property type="match status" value="1"/>
</dbReference>
<dbReference type="Pfam" id="PF00072">
    <property type="entry name" value="Response_reg"/>
    <property type="match status" value="1"/>
</dbReference>
<dbReference type="EMBL" id="PIQG01000002">
    <property type="protein sequence ID" value="RUO78366.1"/>
    <property type="molecule type" value="Genomic_DNA"/>
</dbReference>
<feature type="transmembrane region" description="Helical" evidence="13">
    <location>
        <begin position="66"/>
        <end position="85"/>
    </location>
</feature>
<dbReference type="PROSITE" id="PS50283">
    <property type="entry name" value="NA_SOLUT_SYMP_3"/>
    <property type="match status" value="1"/>
</dbReference>
<dbReference type="PANTHER" id="PTHR43047:SF9">
    <property type="entry name" value="HISTIDINE KINASE"/>
    <property type="match status" value="1"/>
</dbReference>
<keyword evidence="9 13" id="KW-1133">Transmembrane helix</keyword>
<feature type="coiled-coil region" evidence="12">
    <location>
        <begin position="743"/>
        <end position="805"/>
    </location>
</feature>
<name>A0A432ZK59_9GAMM</name>
<dbReference type="InterPro" id="IPR005467">
    <property type="entry name" value="His_kinase_dom"/>
</dbReference>
<protein>
    <recommendedName>
        <fullName evidence="4">histidine kinase</fullName>
        <ecNumber evidence="4">2.7.13.3</ecNumber>
    </recommendedName>
</protein>
<dbReference type="PROSITE" id="PS50110">
    <property type="entry name" value="RESPONSE_REGULATORY"/>
    <property type="match status" value="1"/>
</dbReference>
<comment type="catalytic activity">
    <reaction evidence="1">
        <text>ATP + protein L-histidine = ADP + protein N-phospho-L-histidine.</text>
        <dbReference type="EC" id="2.7.13.3"/>
    </reaction>
</comment>
<dbReference type="FunFam" id="3.30.565.10:FF:000049">
    <property type="entry name" value="Two-component sensor histidine kinase"/>
    <property type="match status" value="1"/>
</dbReference>
<dbReference type="NCBIfam" id="TIGR00229">
    <property type="entry name" value="sensory_box"/>
    <property type="match status" value="1"/>
</dbReference>
<feature type="transmembrane region" description="Helical" evidence="13">
    <location>
        <begin position="417"/>
        <end position="441"/>
    </location>
</feature>
<evidence type="ECO:0000313" key="16">
    <source>
        <dbReference type="EMBL" id="RUO78366.1"/>
    </source>
</evidence>
<feature type="transmembrane region" description="Helical" evidence="13">
    <location>
        <begin position="391"/>
        <end position="411"/>
    </location>
</feature>
<dbReference type="InterPro" id="IPR004358">
    <property type="entry name" value="Sig_transdc_His_kin-like_C"/>
</dbReference>
<comment type="caution">
    <text evidence="16">The sequence shown here is derived from an EMBL/GenBank/DDBJ whole genome shotgun (WGS) entry which is preliminary data.</text>
</comment>
<evidence type="ECO:0000256" key="13">
    <source>
        <dbReference type="SAM" id="Phobius"/>
    </source>
</evidence>
<organism evidence="16 17">
    <name type="scientific">Pseudidiomarina taiwanensis</name>
    <dbReference type="NCBI Taxonomy" id="337250"/>
    <lineage>
        <taxon>Bacteria</taxon>
        <taxon>Pseudomonadati</taxon>
        <taxon>Pseudomonadota</taxon>
        <taxon>Gammaproteobacteria</taxon>
        <taxon>Alteromonadales</taxon>
        <taxon>Idiomarinaceae</taxon>
        <taxon>Pseudidiomarina</taxon>
    </lineage>
</organism>
<dbReference type="InterPro" id="IPR036890">
    <property type="entry name" value="HATPase_C_sf"/>
</dbReference>
<dbReference type="Gene3D" id="1.10.287.130">
    <property type="match status" value="1"/>
</dbReference>
<dbReference type="InterPro" id="IPR001734">
    <property type="entry name" value="Na/solute_symporter"/>
</dbReference>
<dbReference type="Gene3D" id="1.20.1730.10">
    <property type="entry name" value="Sodium/glucose cotransporter"/>
    <property type="match status" value="1"/>
</dbReference>
<feature type="transmembrane region" description="Helical" evidence="13">
    <location>
        <begin position="448"/>
        <end position="470"/>
    </location>
</feature>
<dbReference type="SMART" id="SM00387">
    <property type="entry name" value="HATPase_c"/>
    <property type="match status" value="1"/>
</dbReference>
<dbReference type="GO" id="GO:0009927">
    <property type="term" value="F:histidine phosphotransfer kinase activity"/>
    <property type="evidence" value="ECO:0007669"/>
    <property type="project" value="TreeGrafter"/>
</dbReference>
<dbReference type="CDD" id="cd00082">
    <property type="entry name" value="HisKA"/>
    <property type="match status" value="1"/>
</dbReference>
<feature type="transmembrane region" description="Helical" evidence="13">
    <location>
        <begin position="36"/>
        <end position="54"/>
    </location>
</feature>
<comment type="subcellular location">
    <subcellularLocation>
        <location evidence="2">Membrane</location>
        <topology evidence="2">Multi-pass membrane protein</topology>
    </subcellularLocation>
</comment>
<evidence type="ECO:0000256" key="1">
    <source>
        <dbReference type="ARBA" id="ARBA00000085"/>
    </source>
</evidence>
<evidence type="ECO:0000256" key="5">
    <source>
        <dbReference type="ARBA" id="ARBA00022553"/>
    </source>
</evidence>
<dbReference type="EC" id="2.7.13.3" evidence="4"/>
<keyword evidence="10 13" id="KW-0472">Membrane</keyword>
<gene>
    <name evidence="16" type="ORF">CWI83_04875</name>
</gene>
<evidence type="ECO:0000256" key="10">
    <source>
        <dbReference type="ARBA" id="ARBA00023136"/>
    </source>
</evidence>
<evidence type="ECO:0000259" key="14">
    <source>
        <dbReference type="PROSITE" id="PS50109"/>
    </source>
</evidence>
<dbReference type="Gene3D" id="3.30.565.10">
    <property type="entry name" value="Histidine kinase-like ATPase, C-terminal domain"/>
    <property type="match status" value="1"/>
</dbReference>
<dbReference type="SUPFAM" id="SSF52172">
    <property type="entry name" value="CheY-like"/>
    <property type="match status" value="1"/>
</dbReference>
<dbReference type="Proteomes" id="UP000288279">
    <property type="component" value="Unassembled WGS sequence"/>
</dbReference>
<dbReference type="InterPro" id="IPR003594">
    <property type="entry name" value="HATPase_dom"/>
</dbReference>
<keyword evidence="8 16" id="KW-0418">Kinase</keyword>
<comment type="similarity">
    <text evidence="3">Belongs to the sodium:solute symporter (SSF) (TC 2.A.21) family.</text>
</comment>
<evidence type="ECO:0000313" key="17">
    <source>
        <dbReference type="Proteomes" id="UP000288279"/>
    </source>
</evidence>
<feature type="transmembrane region" description="Helical" evidence="13">
    <location>
        <begin position="185"/>
        <end position="209"/>
    </location>
</feature>
<dbReference type="InterPro" id="IPR035965">
    <property type="entry name" value="PAS-like_dom_sf"/>
</dbReference>
<dbReference type="GO" id="GO:0005886">
    <property type="term" value="C:plasma membrane"/>
    <property type="evidence" value="ECO:0007669"/>
    <property type="project" value="TreeGrafter"/>
</dbReference>
<dbReference type="PROSITE" id="PS50109">
    <property type="entry name" value="HIS_KIN"/>
    <property type="match status" value="1"/>
</dbReference>
<keyword evidence="17" id="KW-1185">Reference proteome</keyword>
<feature type="transmembrane region" description="Helical" evidence="13">
    <location>
        <begin position="114"/>
        <end position="132"/>
    </location>
</feature>
<keyword evidence="12" id="KW-0175">Coiled coil</keyword>
<feature type="transmembrane region" description="Helical" evidence="13">
    <location>
        <begin position="152"/>
        <end position="173"/>
    </location>
</feature>
<dbReference type="CDD" id="cd00075">
    <property type="entry name" value="HATPase"/>
    <property type="match status" value="1"/>
</dbReference>
<sequence>MTVLLVSSALAYVFCLFVIAHYGDRTGTAANKLSRNATVYSMALAIYCTSWTYYGAVGNAADYGWAFFPILLGPILLFVFGIKVLEKLVSVSKQQNITSIADFIASRYGKRQRLALFVTLIAALATIPYIALQLKAVGMTFTVLSTEGSALSAFSINELVAAALMAVFAMLFGTRHVEVTEYRSGMILAIAFESAVKMIALLVAAWFAYGLFSQNSAVSMIEHIKTLPAEEWSWQAWSKFDFIVQTFMAAGVILCLPRQFHVAVVDNVDVKHLKTARWGFPLYLILTSLAIIPIAITGNALLGSSVDSTTYALQLPMLENQTALALLIFIGGFSAATAMVVIASVTLSTMLTNDVIMPFILQRRRRLALPHQFIANNQPAESENFQQQLLLIRRIAIALTLLLSYLCYYFWAANTGLVSIGLLAFSVVLQLLPAIIGGLYWRRGHARGVYIGLGAGLVAWLFAVAVPMYLPHELSDTSIITRGTLISLVVNSLAYIIFSFLAQPRLIDRIQATAFVQPRISLKEYSIGKHHQATNADMVLLLRTFLGPQRSQQLLEYFNRAEPEQPIHDTNMDDVASRNLINYVERALSGVLGAATARSLIEAALRDRRLHLEEIVHFFDDTTQALQTQQSILFSSLENLAQGISVIDSELRLVAWNKRYLDLFEYPEGMVKPGQPIATLIRYNAERGECGPGEIDELVSKRLHYMQVGSPHRFIRRRGDGLVIEMVGNPLPDGGFVTSFTDITEHVETAQALEEANIDLEQRISTRQRKIREINNELTEEIERRRAIEVELKQAKREAEDANASKTRFLALASHDILQPLNAARLYLSAVDEKQLTEHNLQLMGKLDTALASTEHLLSTLLQIAKMDQGALQPTFKHVQLQSILAPLIEEYGMLAQQRQIKFSARYKDAVVYTDPTYLRRIVQNFLSNAIKYNKDQGRVLLAVRARREAILIQVWDTGPGITAQQRGRIFDAFYRGNNTRVEGVGLGLSVAKRMSEQLRCELTLRSVDGQGSCFSVKVPLGNAAQVIPKVVRESDEHGPADSLHLVCVDDDPENLSAMRALLEKWGCTVATFKTSADAIAYARSTERPDGLLLDYQLSDDPLDGLSLARELRTIWGDNVAAALITAMRDDSVRQQARQQGLHFMPKPVRPAALKALLKYIQQRR</sequence>
<dbReference type="Pfam" id="PF00512">
    <property type="entry name" value="HisKA"/>
    <property type="match status" value="1"/>
</dbReference>
<feature type="transmembrane region" description="Helical" evidence="13">
    <location>
        <begin position="482"/>
        <end position="502"/>
    </location>
</feature>
<dbReference type="RefSeq" id="WP_126826526.1">
    <property type="nucleotide sequence ID" value="NZ_PIQG01000002.1"/>
</dbReference>
<evidence type="ECO:0000256" key="8">
    <source>
        <dbReference type="ARBA" id="ARBA00022777"/>
    </source>
</evidence>
<accession>A0A432ZK59</accession>
<dbReference type="InterPro" id="IPR036097">
    <property type="entry name" value="HisK_dim/P_sf"/>
</dbReference>
<dbReference type="Gene3D" id="3.30.450.20">
    <property type="entry name" value="PAS domain"/>
    <property type="match status" value="1"/>
</dbReference>
<evidence type="ECO:0000256" key="6">
    <source>
        <dbReference type="ARBA" id="ARBA00022679"/>
    </source>
</evidence>
<feature type="domain" description="Histidine kinase" evidence="14">
    <location>
        <begin position="812"/>
        <end position="1023"/>
    </location>
</feature>
<dbReference type="InterPro" id="IPR003661">
    <property type="entry name" value="HisK_dim/P_dom"/>
</dbReference>
<dbReference type="PRINTS" id="PR00344">
    <property type="entry name" value="BCTRLSENSOR"/>
</dbReference>
<feature type="transmembrane region" description="Helical" evidence="13">
    <location>
        <begin position="242"/>
        <end position="260"/>
    </location>
</feature>
<evidence type="ECO:0000256" key="12">
    <source>
        <dbReference type="SAM" id="Coils"/>
    </source>
</evidence>
<keyword evidence="7 13" id="KW-0812">Transmembrane</keyword>
<dbReference type="CDD" id="cd10322">
    <property type="entry name" value="SLC5sbd"/>
    <property type="match status" value="1"/>
</dbReference>
<dbReference type="CDD" id="cd00130">
    <property type="entry name" value="PAS"/>
    <property type="match status" value="1"/>
</dbReference>
<evidence type="ECO:0000256" key="7">
    <source>
        <dbReference type="ARBA" id="ARBA00022692"/>
    </source>
</evidence>
<feature type="domain" description="Response regulatory" evidence="15">
    <location>
        <begin position="1045"/>
        <end position="1162"/>
    </location>
</feature>
<dbReference type="SUPFAM" id="SSF55785">
    <property type="entry name" value="PYP-like sensor domain (PAS domain)"/>
    <property type="match status" value="1"/>
</dbReference>
<dbReference type="SMART" id="SM00448">
    <property type="entry name" value="REC"/>
    <property type="match status" value="1"/>
</dbReference>
<evidence type="ECO:0000256" key="11">
    <source>
        <dbReference type="PROSITE-ProRule" id="PRU00169"/>
    </source>
</evidence>
<dbReference type="PANTHER" id="PTHR43047">
    <property type="entry name" value="TWO-COMPONENT HISTIDINE PROTEIN KINASE"/>
    <property type="match status" value="1"/>
</dbReference>
<dbReference type="SUPFAM" id="SSF55874">
    <property type="entry name" value="ATPase domain of HSP90 chaperone/DNA topoisomerase II/histidine kinase"/>
    <property type="match status" value="1"/>
</dbReference>
<evidence type="ECO:0000256" key="3">
    <source>
        <dbReference type="ARBA" id="ARBA00006434"/>
    </source>
</evidence>
<dbReference type="GO" id="GO:0022857">
    <property type="term" value="F:transmembrane transporter activity"/>
    <property type="evidence" value="ECO:0007669"/>
    <property type="project" value="InterPro"/>
</dbReference>
<dbReference type="GO" id="GO:0000155">
    <property type="term" value="F:phosphorelay sensor kinase activity"/>
    <property type="evidence" value="ECO:0007669"/>
    <property type="project" value="InterPro"/>
</dbReference>
<feature type="modified residue" description="4-aspartylphosphate" evidence="11">
    <location>
        <position position="1095"/>
    </location>
</feature>
<dbReference type="InterPro" id="IPR001789">
    <property type="entry name" value="Sig_transdc_resp-reg_receiver"/>
</dbReference>
<evidence type="ECO:0000259" key="15">
    <source>
        <dbReference type="PROSITE" id="PS50110"/>
    </source>
</evidence>
<dbReference type="SMART" id="SM00388">
    <property type="entry name" value="HisKA"/>
    <property type="match status" value="1"/>
</dbReference>
<dbReference type="Gene3D" id="3.40.50.2300">
    <property type="match status" value="1"/>
</dbReference>
<feature type="transmembrane region" description="Helical" evidence="13">
    <location>
        <begin position="6"/>
        <end position="24"/>
    </location>
</feature>